<dbReference type="AlphaFoldDB" id="D9XQV3"/>
<name>D9XQV3_9ACTN</name>
<gene>
    <name evidence="2" type="ORF">SSRG_02159</name>
</gene>
<organism evidence="2 3">
    <name type="scientific">Streptomyces griseoflavus Tu4000</name>
    <dbReference type="NCBI Taxonomy" id="467200"/>
    <lineage>
        <taxon>Bacteria</taxon>
        <taxon>Bacillati</taxon>
        <taxon>Actinomycetota</taxon>
        <taxon>Actinomycetes</taxon>
        <taxon>Kitasatosporales</taxon>
        <taxon>Streptomycetaceae</taxon>
        <taxon>Streptomyces</taxon>
    </lineage>
</organism>
<feature type="region of interest" description="Disordered" evidence="1">
    <location>
        <begin position="1"/>
        <end position="20"/>
    </location>
</feature>
<dbReference type="HOGENOM" id="CLU_596878_0_0_11"/>
<evidence type="ECO:0000313" key="2">
    <source>
        <dbReference type="EMBL" id="EFL39355.1"/>
    </source>
</evidence>
<evidence type="ECO:0000313" key="3">
    <source>
        <dbReference type="Proteomes" id="UP000002968"/>
    </source>
</evidence>
<dbReference type="eggNOG" id="ENOG5034A63">
    <property type="taxonomic scope" value="Bacteria"/>
</dbReference>
<evidence type="ECO:0000256" key="1">
    <source>
        <dbReference type="SAM" id="MobiDB-lite"/>
    </source>
</evidence>
<sequence length="476" mass="51989">MINEMTPDLSGPPAGSLPPRAQAELAGTAWEELPHVCTGRHGVPDTPDILGAVLAADPARRVRAVGDLYRLLLNQKQVFPATAPAALVLARLLDDPRTLAEDRWERRPGRRSLRAELLNWLALFADIARLDVEGGVDTAQNLAAARTARPTLHDRIADFCDDDDPLVKEAALAATALLLADPALASSVPRYAPAVREVLAVSADSYYRWIAQERLAAWGEDVTSLVTAEEERRAALDRAGELAEDPFGQGTEQEQAIRWLAEQPEDTAAPERYGRRREDRTAPRPAAPHESAPEPPVAAAGSEAGYRGPWRIARQEERAEWTFTPYVGVGPLHFGMTLEEITRVLGEGPAVSSYSHHGEDQQLNYADFTEIGIRVLFHDGRLGYVAADALTGPQVRLDAAPLTGCAPSHVEDWLVHRTTRPGSLTYSVAGDSVFADLGLAIRSQRAGDVALTRPLFLLHDWLDLWHALPSEEWNCS</sequence>
<dbReference type="EMBL" id="GG657758">
    <property type="protein sequence ID" value="EFL39355.1"/>
    <property type="molecule type" value="Genomic_DNA"/>
</dbReference>
<dbReference type="STRING" id="467200.SSRG_02159"/>
<dbReference type="Proteomes" id="UP000002968">
    <property type="component" value="Unassembled WGS sequence"/>
</dbReference>
<feature type="region of interest" description="Disordered" evidence="1">
    <location>
        <begin position="260"/>
        <end position="304"/>
    </location>
</feature>
<reference evidence="2" key="1">
    <citation type="submission" date="2009-02" db="EMBL/GenBank/DDBJ databases">
        <title>Annotation of Streptomyces griseoflavus strain Tu4000.</title>
        <authorList>
            <consortium name="The Broad Institute Genome Sequencing Platform"/>
            <consortium name="Broad Institute Microbial Sequencing Center"/>
            <person name="Fischbach M."/>
            <person name="Godfrey P."/>
            <person name="Ward D."/>
            <person name="Young S."/>
            <person name="Zeng Q."/>
            <person name="Koehrsen M."/>
            <person name="Alvarado L."/>
            <person name="Berlin A.M."/>
            <person name="Bochicchio J."/>
            <person name="Borenstein D."/>
            <person name="Chapman S.B."/>
            <person name="Chen Z."/>
            <person name="Engels R."/>
            <person name="Freedman E."/>
            <person name="Gellesch M."/>
            <person name="Goldberg J."/>
            <person name="Griggs A."/>
            <person name="Gujja S."/>
            <person name="Heilman E.R."/>
            <person name="Heiman D.I."/>
            <person name="Hepburn T.A."/>
            <person name="Howarth C."/>
            <person name="Jen D."/>
            <person name="Larson L."/>
            <person name="Lewis B."/>
            <person name="Mehta T."/>
            <person name="Park D."/>
            <person name="Pearson M."/>
            <person name="Richards J."/>
            <person name="Roberts A."/>
            <person name="Saif S."/>
            <person name="Shea T.D."/>
            <person name="Shenoy N."/>
            <person name="Sisk P."/>
            <person name="Stolte C."/>
            <person name="Sykes S.N."/>
            <person name="Thomson T."/>
            <person name="Walk T."/>
            <person name="White J."/>
            <person name="Yandava C."/>
            <person name="Straight P."/>
            <person name="Clardy J."/>
            <person name="Hung D."/>
            <person name="Kolter R."/>
            <person name="Mekalanos J."/>
            <person name="Walker S."/>
            <person name="Walsh C.T."/>
            <person name="Wieland-Brown L.C."/>
            <person name="Haas B."/>
            <person name="Nusbaum C."/>
            <person name="Birren B."/>
        </authorList>
    </citation>
    <scope>NUCLEOTIDE SEQUENCE [LARGE SCALE GENOMIC DNA]</scope>
    <source>
        <strain evidence="2">Tu4000</strain>
    </source>
</reference>
<proteinExistence type="predicted"/>
<keyword evidence="3" id="KW-1185">Reference proteome</keyword>
<accession>D9XQV3</accession>
<protein>
    <submittedName>
        <fullName evidence="2">Uncharacterized protein</fullName>
    </submittedName>
</protein>
<feature type="compositionally biased region" description="Basic and acidic residues" evidence="1">
    <location>
        <begin position="272"/>
        <end position="282"/>
    </location>
</feature>